<keyword evidence="1" id="KW-0812">Transmembrane</keyword>
<dbReference type="OrthoDB" id="6624020at2759"/>
<feature type="domain" description="Reverse transcriptase" evidence="2">
    <location>
        <begin position="1"/>
        <end position="148"/>
    </location>
</feature>
<protein>
    <submittedName>
        <fullName evidence="3">Retrovirus-related Pol polyprotein from type-1 retrotransposable element R1 2</fullName>
    </submittedName>
</protein>
<gene>
    <name evidence="3" type="primary">PO12_1</name>
    <name evidence="3" type="ORF">g.151117</name>
</gene>
<keyword evidence="1" id="KW-1133">Transmembrane helix</keyword>
<dbReference type="InterPro" id="IPR000477">
    <property type="entry name" value="RT_dom"/>
</dbReference>
<dbReference type="EMBL" id="GGMS01012210">
    <property type="protein sequence ID" value="MBY81413.1"/>
    <property type="molecule type" value="Transcribed_RNA"/>
</dbReference>
<proteinExistence type="predicted"/>
<evidence type="ECO:0000256" key="1">
    <source>
        <dbReference type="SAM" id="Phobius"/>
    </source>
</evidence>
<dbReference type="GO" id="GO:0071897">
    <property type="term" value="P:DNA biosynthetic process"/>
    <property type="evidence" value="ECO:0007669"/>
    <property type="project" value="UniProtKB-ARBA"/>
</dbReference>
<dbReference type="PROSITE" id="PS50878">
    <property type="entry name" value="RT_POL"/>
    <property type="match status" value="1"/>
</dbReference>
<accession>A0A2S2QUS9</accession>
<dbReference type="InterPro" id="IPR043502">
    <property type="entry name" value="DNA/RNA_pol_sf"/>
</dbReference>
<dbReference type="PANTHER" id="PTHR33332">
    <property type="entry name" value="REVERSE TRANSCRIPTASE DOMAIN-CONTAINING PROTEIN"/>
    <property type="match status" value="1"/>
</dbReference>
<dbReference type="SUPFAM" id="SSF56672">
    <property type="entry name" value="DNA/RNA polymerases"/>
    <property type="match status" value="1"/>
</dbReference>
<evidence type="ECO:0000313" key="3">
    <source>
        <dbReference type="EMBL" id="MBY81413.1"/>
    </source>
</evidence>
<reference evidence="3" key="1">
    <citation type="submission" date="2018-04" db="EMBL/GenBank/DDBJ databases">
        <title>Transcriptome assembly of Sipha flava.</title>
        <authorList>
            <person name="Scully E.D."/>
            <person name="Geib S.M."/>
            <person name="Palmer N.A."/>
            <person name="Koch K."/>
            <person name="Bradshaw J."/>
            <person name="Heng-Moss T."/>
            <person name="Sarath G."/>
        </authorList>
    </citation>
    <scope>NUCLEOTIDE SEQUENCE</scope>
</reference>
<evidence type="ECO:0000259" key="2">
    <source>
        <dbReference type="PROSITE" id="PS50878"/>
    </source>
</evidence>
<organism evidence="3">
    <name type="scientific">Sipha flava</name>
    <name type="common">yellow sugarcane aphid</name>
    <dbReference type="NCBI Taxonomy" id="143950"/>
    <lineage>
        <taxon>Eukaryota</taxon>
        <taxon>Metazoa</taxon>
        <taxon>Ecdysozoa</taxon>
        <taxon>Arthropoda</taxon>
        <taxon>Hexapoda</taxon>
        <taxon>Insecta</taxon>
        <taxon>Pterygota</taxon>
        <taxon>Neoptera</taxon>
        <taxon>Paraneoptera</taxon>
        <taxon>Hemiptera</taxon>
        <taxon>Sternorrhyncha</taxon>
        <taxon>Aphidomorpha</taxon>
        <taxon>Aphidoidea</taxon>
        <taxon>Aphididae</taxon>
        <taxon>Sipha</taxon>
    </lineage>
</organism>
<sequence length="426" mass="48396">MPPYLIGIIQSYLCDRTVEHRGNTSPTTCGVPQGSVLGPLLWYIMYDELLQVDTGGNERGMSSTELVAFADDVAVVATGRTTELLESVTNEALSRVSEWMMGAGLTLSVKKTEAVMLTTKRGYRLPELKIMGNRIELKENITYLGVVLHKVLGFKAHVKAAAGKAQATATALSRLMPNIGGSEQRKRSLLSTVVTSKLLYASPIWAEAMVFKGNVETLERPLRAIALRVVMAYRTVSTAAVLVIAGLIPAHLLAWERTERYRRRHEPDRRRVSTETRAAVMEKWQSEWTSGENGRWTQRLIKDVNAWRNRKHGVVDFHLTQFLSNHGCFGQYLQRFGKIEASSCVDCQDPVDDAEHVFFKCDRWWRQRQALEVEIEEEATPENIIKCMLTSRRNWDAVRDFVNQVQSTREKEERERQRNQIVTEIS</sequence>
<dbReference type="Pfam" id="PF00078">
    <property type="entry name" value="RVT_1"/>
    <property type="match status" value="1"/>
</dbReference>
<feature type="transmembrane region" description="Helical" evidence="1">
    <location>
        <begin position="231"/>
        <end position="255"/>
    </location>
</feature>
<name>A0A2S2QUS9_9HEMI</name>
<dbReference type="AlphaFoldDB" id="A0A2S2QUS9"/>
<keyword evidence="1" id="KW-0472">Membrane</keyword>